<protein>
    <recommendedName>
        <fullName evidence="8">Probable molybdenum cofactor guanylyltransferase</fullName>
        <shortName evidence="8">MoCo guanylyltransferase</shortName>
        <ecNumber evidence="8">2.7.7.77</ecNumber>
    </recommendedName>
    <alternativeName>
        <fullName evidence="8">GTP:molybdopterin guanylyltransferase</fullName>
    </alternativeName>
    <alternativeName>
        <fullName evidence="8">Mo-MPT guanylyltransferase</fullName>
    </alternativeName>
    <alternativeName>
        <fullName evidence="8">Molybdopterin guanylyltransferase</fullName>
    </alternativeName>
    <alternativeName>
        <fullName evidence="8">Molybdopterin-guanine dinucleotide synthase</fullName>
        <shortName evidence="8">MGD synthase</shortName>
    </alternativeName>
</protein>
<evidence type="ECO:0000256" key="2">
    <source>
        <dbReference type="ARBA" id="ARBA00022679"/>
    </source>
</evidence>
<accession>A0A916ZFL8</accession>
<evidence type="ECO:0000313" key="11">
    <source>
        <dbReference type="Proteomes" id="UP000612456"/>
    </source>
</evidence>
<dbReference type="InterPro" id="IPR025877">
    <property type="entry name" value="MobA-like_NTP_Trfase"/>
</dbReference>
<comment type="catalytic activity">
    <reaction evidence="8">
        <text>Mo-molybdopterin + GTP + H(+) = Mo-molybdopterin guanine dinucleotide + diphosphate</text>
        <dbReference type="Rhea" id="RHEA:34243"/>
        <dbReference type="ChEBI" id="CHEBI:15378"/>
        <dbReference type="ChEBI" id="CHEBI:33019"/>
        <dbReference type="ChEBI" id="CHEBI:37565"/>
        <dbReference type="ChEBI" id="CHEBI:71302"/>
        <dbReference type="ChEBI" id="CHEBI:71310"/>
        <dbReference type="EC" id="2.7.7.77"/>
    </reaction>
</comment>
<dbReference type="GO" id="GO:0061603">
    <property type="term" value="F:molybdenum cofactor guanylyltransferase activity"/>
    <property type="evidence" value="ECO:0007669"/>
    <property type="project" value="UniProtKB-EC"/>
</dbReference>
<name>A0A916ZFL8_9BACL</name>
<dbReference type="GO" id="GO:0005737">
    <property type="term" value="C:cytoplasm"/>
    <property type="evidence" value="ECO:0007669"/>
    <property type="project" value="UniProtKB-SubCell"/>
</dbReference>
<keyword evidence="10" id="KW-0548">Nucleotidyltransferase</keyword>
<dbReference type="AlphaFoldDB" id="A0A916ZFL8"/>
<evidence type="ECO:0000256" key="3">
    <source>
        <dbReference type="ARBA" id="ARBA00022723"/>
    </source>
</evidence>
<keyword evidence="1 8" id="KW-0963">Cytoplasm</keyword>
<keyword evidence="6 8" id="KW-0342">GTP-binding</keyword>
<keyword evidence="7 8" id="KW-0501">Molybdenum cofactor biosynthesis</keyword>
<dbReference type="Gene3D" id="3.90.550.10">
    <property type="entry name" value="Spore Coat Polysaccharide Biosynthesis Protein SpsA, Chain A"/>
    <property type="match status" value="1"/>
</dbReference>
<feature type="binding site" evidence="8">
    <location>
        <position position="31"/>
    </location>
    <ligand>
        <name>GTP</name>
        <dbReference type="ChEBI" id="CHEBI:37565"/>
    </ligand>
</feature>
<keyword evidence="3 8" id="KW-0479">Metal-binding</keyword>
<evidence type="ECO:0000256" key="5">
    <source>
        <dbReference type="ARBA" id="ARBA00022842"/>
    </source>
</evidence>
<reference evidence="10" key="1">
    <citation type="journal article" date="2014" name="Int. J. Syst. Evol. Microbiol.">
        <title>Complete genome sequence of Corynebacterium casei LMG S-19264T (=DSM 44701T), isolated from a smear-ripened cheese.</title>
        <authorList>
            <consortium name="US DOE Joint Genome Institute (JGI-PGF)"/>
            <person name="Walter F."/>
            <person name="Albersmeier A."/>
            <person name="Kalinowski J."/>
            <person name="Ruckert C."/>
        </authorList>
    </citation>
    <scope>NUCLEOTIDE SEQUENCE</scope>
    <source>
        <strain evidence="10">CGMCC 1.15178</strain>
    </source>
</reference>
<evidence type="ECO:0000313" key="10">
    <source>
        <dbReference type="EMBL" id="GGD93024.1"/>
    </source>
</evidence>
<feature type="domain" description="MobA-like NTP transferase" evidence="9">
    <location>
        <begin position="16"/>
        <end position="220"/>
    </location>
</feature>
<dbReference type="GO" id="GO:0005525">
    <property type="term" value="F:GTP binding"/>
    <property type="evidence" value="ECO:0007669"/>
    <property type="project" value="UniProtKB-UniRule"/>
</dbReference>
<evidence type="ECO:0000259" key="9">
    <source>
        <dbReference type="Pfam" id="PF12804"/>
    </source>
</evidence>
<keyword evidence="11" id="KW-1185">Reference proteome</keyword>
<comment type="caution">
    <text evidence="8">Lacks conserved residue(s) required for the propagation of feature annotation.</text>
</comment>
<feature type="binding site" evidence="8">
    <location>
        <position position="159"/>
    </location>
    <ligand>
        <name>GTP</name>
        <dbReference type="ChEBI" id="CHEBI:37565"/>
    </ligand>
</feature>
<dbReference type="HAMAP" id="MF_00316">
    <property type="entry name" value="MobA"/>
    <property type="match status" value="1"/>
</dbReference>
<dbReference type="GO" id="GO:0006777">
    <property type="term" value="P:Mo-molybdopterin cofactor biosynthetic process"/>
    <property type="evidence" value="ECO:0007669"/>
    <property type="project" value="UniProtKB-KW"/>
</dbReference>
<comment type="similarity">
    <text evidence="8">Belongs to the MobA family.</text>
</comment>
<comment type="caution">
    <text evidence="10">The sequence shown here is derived from an EMBL/GenBank/DDBJ whole genome shotgun (WGS) entry which is preliminary data.</text>
</comment>
<keyword evidence="2 8" id="KW-0808">Transferase</keyword>
<feature type="binding site" evidence="8">
    <location>
        <begin position="19"/>
        <end position="21"/>
    </location>
    <ligand>
        <name>GTP</name>
        <dbReference type="ChEBI" id="CHEBI:37565"/>
    </ligand>
</feature>
<dbReference type="PANTHER" id="PTHR19136">
    <property type="entry name" value="MOLYBDENUM COFACTOR GUANYLYLTRANSFERASE"/>
    <property type="match status" value="1"/>
</dbReference>
<keyword evidence="5 8" id="KW-0460">Magnesium</keyword>
<dbReference type="Proteomes" id="UP000612456">
    <property type="component" value="Unassembled WGS sequence"/>
</dbReference>
<evidence type="ECO:0000256" key="4">
    <source>
        <dbReference type="ARBA" id="ARBA00022741"/>
    </source>
</evidence>
<dbReference type="GO" id="GO:0046872">
    <property type="term" value="F:metal ion binding"/>
    <property type="evidence" value="ECO:0007669"/>
    <property type="project" value="UniProtKB-KW"/>
</dbReference>
<evidence type="ECO:0000256" key="7">
    <source>
        <dbReference type="ARBA" id="ARBA00023150"/>
    </source>
</evidence>
<dbReference type="CDD" id="cd02503">
    <property type="entry name" value="MobA"/>
    <property type="match status" value="1"/>
</dbReference>
<dbReference type="InterPro" id="IPR013482">
    <property type="entry name" value="Molybde_CF_guanTrfase"/>
</dbReference>
<gene>
    <name evidence="8" type="primary">mobA</name>
    <name evidence="10" type="ORF">GCM10010911_59490</name>
</gene>
<dbReference type="RefSeq" id="WP_188997828.1">
    <property type="nucleotide sequence ID" value="NZ_BMHP01000006.1"/>
</dbReference>
<dbReference type="SUPFAM" id="SSF53448">
    <property type="entry name" value="Nucleotide-diphospho-sugar transferases"/>
    <property type="match status" value="1"/>
</dbReference>
<dbReference type="PANTHER" id="PTHR19136:SF81">
    <property type="entry name" value="MOLYBDENUM COFACTOR GUANYLYLTRANSFERASE"/>
    <property type="match status" value="1"/>
</dbReference>
<comment type="subcellular location">
    <subcellularLocation>
        <location evidence="8">Cytoplasm</location>
    </subcellularLocation>
</comment>
<comment type="domain">
    <text evidence="8">The N-terminal domain determines nucleotide recognition and specific binding, while the C-terminal domain determines the specific binding to the target protein.</text>
</comment>
<comment type="cofactor">
    <cofactor evidence="8">
        <name>Mg(2+)</name>
        <dbReference type="ChEBI" id="CHEBI:18420"/>
    </cofactor>
</comment>
<dbReference type="EC" id="2.7.7.77" evidence="8"/>
<evidence type="ECO:0000256" key="1">
    <source>
        <dbReference type="ARBA" id="ARBA00022490"/>
    </source>
</evidence>
<sequence length="252" mass="27389">MERRNEDTRAAQIRQGIILAGGRSLRMGTDKAMLDLGGQPLLLRIIGQMRAAGIHSLILAVRDGEQEKRYLSALRERLQVGNIRIVSGAGLQAAPSFTDPALLAEDIAGRDWPESVSGPEELGISFTQDSYPECGPLAGLHAALSAAPEEGYAFVMACDMPVLSIPLLLRMAAAAQANQPVDAILTAGQPFHALYHTDAARVIQQQLERGDFRVMHMLERLRSVTVSLTEEEAAAYVNLNTPEIYRQFLSGD</sequence>
<proteinExistence type="inferred from homology"/>
<dbReference type="EMBL" id="BMHP01000006">
    <property type="protein sequence ID" value="GGD93024.1"/>
    <property type="molecule type" value="Genomic_DNA"/>
</dbReference>
<comment type="function">
    <text evidence="8">Transfers a GMP moiety from GTP to Mo-molybdopterin (Mo-MPT) cofactor (Moco or molybdenum cofactor) to form Mo-molybdopterin guanine dinucleotide (Mo-MGD) cofactor.</text>
</comment>
<evidence type="ECO:0000256" key="8">
    <source>
        <dbReference type="HAMAP-Rule" id="MF_00316"/>
    </source>
</evidence>
<evidence type="ECO:0000256" key="6">
    <source>
        <dbReference type="ARBA" id="ARBA00023134"/>
    </source>
</evidence>
<keyword evidence="4 8" id="KW-0547">Nucleotide-binding</keyword>
<reference evidence="10" key="2">
    <citation type="submission" date="2020-09" db="EMBL/GenBank/DDBJ databases">
        <authorList>
            <person name="Sun Q."/>
            <person name="Zhou Y."/>
        </authorList>
    </citation>
    <scope>NUCLEOTIDE SEQUENCE</scope>
    <source>
        <strain evidence="10">CGMCC 1.15178</strain>
    </source>
</reference>
<dbReference type="InterPro" id="IPR029044">
    <property type="entry name" value="Nucleotide-diphossugar_trans"/>
</dbReference>
<feature type="binding site" evidence="8">
    <location>
        <position position="129"/>
    </location>
    <ligand>
        <name>GTP</name>
        <dbReference type="ChEBI" id="CHEBI:37565"/>
    </ligand>
</feature>
<organism evidence="10 11">
    <name type="scientific">Paenibacillus nasutitermitis</name>
    <dbReference type="NCBI Taxonomy" id="1652958"/>
    <lineage>
        <taxon>Bacteria</taxon>
        <taxon>Bacillati</taxon>
        <taxon>Bacillota</taxon>
        <taxon>Bacilli</taxon>
        <taxon>Bacillales</taxon>
        <taxon>Paenibacillaceae</taxon>
        <taxon>Paenibacillus</taxon>
    </lineage>
</organism>
<dbReference type="Pfam" id="PF12804">
    <property type="entry name" value="NTP_transf_3"/>
    <property type="match status" value="1"/>
</dbReference>
<feature type="binding site" evidence="8">
    <location>
        <position position="159"/>
    </location>
    <ligand>
        <name>Mg(2+)</name>
        <dbReference type="ChEBI" id="CHEBI:18420"/>
    </ligand>
</feature>